<accession>A0A7Z0J9E6</accession>
<comment type="caution">
    <text evidence="6">The sequence shown here is derived from an EMBL/GenBank/DDBJ whole genome shotgun (WGS) entry which is preliminary data.</text>
</comment>
<evidence type="ECO:0000256" key="3">
    <source>
        <dbReference type="ARBA" id="ARBA00022989"/>
    </source>
</evidence>
<evidence type="ECO:0000313" key="7">
    <source>
        <dbReference type="Proteomes" id="UP000572051"/>
    </source>
</evidence>
<comment type="subcellular location">
    <subcellularLocation>
        <location evidence="1">Endomembrane system</location>
        <topology evidence="1">Multi-pass membrane protein</topology>
    </subcellularLocation>
</comment>
<dbReference type="PANTHER" id="PTHR31851">
    <property type="entry name" value="FE(2+)/MN(2+) TRANSPORTER PCL1"/>
    <property type="match status" value="1"/>
</dbReference>
<gene>
    <name evidence="6" type="ORF">HNR10_001498</name>
</gene>
<evidence type="ECO:0000256" key="5">
    <source>
        <dbReference type="SAM" id="Phobius"/>
    </source>
</evidence>
<keyword evidence="3 5" id="KW-1133">Transmembrane helix</keyword>
<dbReference type="RefSeq" id="WP_179821906.1">
    <property type="nucleotide sequence ID" value="NZ_JACCFS010000001.1"/>
</dbReference>
<feature type="transmembrane region" description="Helical" evidence="5">
    <location>
        <begin position="155"/>
        <end position="177"/>
    </location>
</feature>
<dbReference type="GO" id="GO:0005384">
    <property type="term" value="F:manganese ion transmembrane transporter activity"/>
    <property type="evidence" value="ECO:0007669"/>
    <property type="project" value="InterPro"/>
</dbReference>
<evidence type="ECO:0000313" key="6">
    <source>
        <dbReference type="EMBL" id="NYJ33617.1"/>
    </source>
</evidence>
<dbReference type="GO" id="GO:0012505">
    <property type="term" value="C:endomembrane system"/>
    <property type="evidence" value="ECO:0007669"/>
    <property type="project" value="UniProtKB-SubCell"/>
</dbReference>
<evidence type="ECO:0000256" key="2">
    <source>
        <dbReference type="ARBA" id="ARBA00022692"/>
    </source>
</evidence>
<dbReference type="Proteomes" id="UP000572051">
    <property type="component" value="Unassembled WGS sequence"/>
</dbReference>
<dbReference type="Pfam" id="PF01988">
    <property type="entry name" value="VIT1"/>
    <property type="match status" value="1"/>
</dbReference>
<feature type="transmembrane region" description="Helical" evidence="5">
    <location>
        <begin position="216"/>
        <end position="238"/>
    </location>
</feature>
<dbReference type="EMBL" id="JACCFS010000001">
    <property type="protein sequence ID" value="NYJ33617.1"/>
    <property type="molecule type" value="Genomic_DNA"/>
</dbReference>
<evidence type="ECO:0000256" key="1">
    <source>
        <dbReference type="ARBA" id="ARBA00004127"/>
    </source>
</evidence>
<reference evidence="6 7" key="1">
    <citation type="submission" date="2020-07" db="EMBL/GenBank/DDBJ databases">
        <title>Sequencing the genomes of 1000 actinobacteria strains.</title>
        <authorList>
            <person name="Klenk H.-P."/>
        </authorList>
    </citation>
    <scope>NUCLEOTIDE SEQUENCE [LARGE SCALE GENOMIC DNA]</scope>
    <source>
        <strain evidence="6 7">DSM 44442</strain>
    </source>
</reference>
<keyword evidence="4 5" id="KW-0472">Membrane</keyword>
<dbReference type="GO" id="GO:0030026">
    <property type="term" value="P:intracellular manganese ion homeostasis"/>
    <property type="evidence" value="ECO:0007669"/>
    <property type="project" value="InterPro"/>
</dbReference>
<keyword evidence="2 5" id="KW-0812">Transmembrane</keyword>
<organism evidence="6 7">
    <name type="scientific">Nocardiopsis aegyptia</name>
    <dbReference type="NCBI Taxonomy" id="220378"/>
    <lineage>
        <taxon>Bacteria</taxon>
        <taxon>Bacillati</taxon>
        <taxon>Actinomycetota</taxon>
        <taxon>Actinomycetes</taxon>
        <taxon>Streptosporangiales</taxon>
        <taxon>Nocardiopsidaceae</taxon>
        <taxon>Nocardiopsis</taxon>
    </lineage>
</organism>
<feature type="transmembrane region" description="Helical" evidence="5">
    <location>
        <begin position="183"/>
        <end position="204"/>
    </location>
</feature>
<sequence length="240" mass="24859">MRWSRVPHGRADGGHRDLGALLNSLRAGVLGANDGIVSTAALVVGVAGATPHRNALLVAGVAGTLAGALSMAAGEYVSVSTQRDTERAAIRREQRELDEDPEGELAELTQLYRERGLSEALSRRVARELTDRDALRAHTEMELGLGRYRVTPWPAALSSLLSFVLGALVPLTAMLLSPDSWRLAVTVCAVLGATAALGAVSAGLGGAAPLRAAVRCVIGGTFAMLVTYVVGSVLGVAMGL</sequence>
<dbReference type="InterPro" id="IPR008217">
    <property type="entry name" value="Ccc1_fam"/>
</dbReference>
<evidence type="ECO:0000256" key="4">
    <source>
        <dbReference type="ARBA" id="ARBA00023136"/>
    </source>
</evidence>
<proteinExistence type="predicted"/>
<keyword evidence="7" id="KW-1185">Reference proteome</keyword>
<dbReference type="CDD" id="cd02432">
    <property type="entry name" value="Nodulin-21_like_1"/>
    <property type="match status" value="1"/>
</dbReference>
<name>A0A7Z0J9E6_9ACTN</name>
<dbReference type="AlphaFoldDB" id="A0A7Z0J9E6"/>
<protein>
    <submittedName>
        <fullName evidence="6">VIT1/CCC1 family predicted Fe2+/Mn2+ transporter</fullName>
    </submittedName>
</protein>